<proteinExistence type="predicted"/>
<evidence type="ECO:0000313" key="4">
    <source>
        <dbReference type="Proteomes" id="UP000769528"/>
    </source>
</evidence>
<feature type="domain" description="Transcription activator GCR1-like" evidence="2">
    <location>
        <begin position="290"/>
        <end position="376"/>
    </location>
</feature>
<evidence type="ECO:0000313" key="3">
    <source>
        <dbReference type="EMBL" id="KAH3676442.1"/>
    </source>
</evidence>
<accession>A0A9P8PQJ6</accession>
<dbReference type="Proteomes" id="UP000769528">
    <property type="component" value="Unassembled WGS sequence"/>
</dbReference>
<organism evidence="3 4">
    <name type="scientific">Wickerhamomyces mucosus</name>
    <dbReference type="NCBI Taxonomy" id="1378264"/>
    <lineage>
        <taxon>Eukaryota</taxon>
        <taxon>Fungi</taxon>
        <taxon>Dikarya</taxon>
        <taxon>Ascomycota</taxon>
        <taxon>Saccharomycotina</taxon>
        <taxon>Saccharomycetes</taxon>
        <taxon>Phaffomycetales</taxon>
        <taxon>Wickerhamomycetaceae</taxon>
        <taxon>Wickerhamomyces</taxon>
    </lineage>
</organism>
<comment type="caution">
    <text evidence="3">The sequence shown here is derived from an EMBL/GenBank/DDBJ whole genome shotgun (WGS) entry which is preliminary data.</text>
</comment>
<name>A0A9P8PQJ6_9ASCO</name>
<reference evidence="3" key="2">
    <citation type="submission" date="2021-01" db="EMBL/GenBank/DDBJ databases">
        <authorList>
            <person name="Schikora-Tamarit M.A."/>
        </authorList>
    </citation>
    <scope>NUCLEOTIDE SEQUENCE</scope>
    <source>
        <strain evidence="3">CBS6341</strain>
    </source>
</reference>
<dbReference type="AlphaFoldDB" id="A0A9P8PQJ6"/>
<dbReference type="InterPro" id="IPR022210">
    <property type="entry name" value="TF_GCR1-like"/>
</dbReference>
<keyword evidence="4" id="KW-1185">Reference proteome</keyword>
<sequence>MDPYTVFQTQLIQLNNYVTTSINSLYQEVSVISGKIENLESRYQEETNGINAKLIGVQNQIGYFYKSYENQYEQLNNNLIGINFNRLNNSYNLIASNNNNNTTSKFNIKLNELNHESSNIGNGLKSNDKINNNNGNGVNNTDFDPKNQVNIPPDNNNNNNNSNNNNFSIYNTSPTPPIKDTSNIGTIDSLQRQSSQQQPLITLSSNQLPLPSSSTNFPKPKLTEITTLPTISKQVSIETNSISHSIPRNLSISNNFDQNSDQVSNYITSNDTAIQKNDDSIWDNIPFTNLNPSPRSVQDVLDEWYLGYEQQPPLYYMELYRKNWRRGDKNLSKKFCRRYRVVTAVEIGIKLYKKEFPTMTEDSAREKIVQELETLREKEEGKKETMYWLFHNIPQHLKRKI</sequence>
<feature type="compositionally biased region" description="Low complexity" evidence="1">
    <location>
        <begin position="122"/>
        <end position="140"/>
    </location>
</feature>
<protein>
    <recommendedName>
        <fullName evidence="2">Transcription activator GCR1-like domain-containing protein</fullName>
    </recommendedName>
</protein>
<dbReference type="EMBL" id="JAEUBF010000637">
    <property type="protein sequence ID" value="KAH3676442.1"/>
    <property type="molecule type" value="Genomic_DNA"/>
</dbReference>
<gene>
    <name evidence="3" type="ORF">WICMUC_002073</name>
</gene>
<feature type="compositionally biased region" description="Low complexity" evidence="1">
    <location>
        <begin position="155"/>
        <end position="166"/>
    </location>
</feature>
<evidence type="ECO:0000259" key="2">
    <source>
        <dbReference type="Pfam" id="PF12550"/>
    </source>
</evidence>
<evidence type="ECO:0000256" key="1">
    <source>
        <dbReference type="SAM" id="MobiDB-lite"/>
    </source>
</evidence>
<dbReference type="Pfam" id="PF12550">
    <property type="entry name" value="GCR1_C"/>
    <property type="match status" value="1"/>
</dbReference>
<feature type="region of interest" description="Disordered" evidence="1">
    <location>
        <begin position="119"/>
        <end position="184"/>
    </location>
</feature>
<reference evidence="3" key="1">
    <citation type="journal article" date="2021" name="Open Biol.">
        <title>Shared evolutionary footprints suggest mitochondrial oxidative damage underlies multiple complex I losses in fungi.</title>
        <authorList>
            <person name="Schikora-Tamarit M.A."/>
            <person name="Marcet-Houben M."/>
            <person name="Nosek J."/>
            <person name="Gabaldon T."/>
        </authorList>
    </citation>
    <scope>NUCLEOTIDE SEQUENCE</scope>
    <source>
        <strain evidence="3">CBS6341</strain>
    </source>
</reference>
<dbReference type="OrthoDB" id="428577at2759"/>